<dbReference type="EMBL" id="JACHDO010000001">
    <property type="protein sequence ID" value="MBB5491430.1"/>
    <property type="molecule type" value="Genomic_DNA"/>
</dbReference>
<evidence type="ECO:0000313" key="1">
    <source>
        <dbReference type="EMBL" id="MBB5491430.1"/>
    </source>
</evidence>
<protein>
    <submittedName>
        <fullName evidence="1">Uncharacterized protein</fullName>
    </submittedName>
</protein>
<accession>A0A840W3F9</accession>
<evidence type="ECO:0000313" key="2">
    <source>
        <dbReference type="Proteomes" id="UP000579647"/>
    </source>
</evidence>
<dbReference type="RefSeq" id="WP_184365123.1">
    <property type="nucleotide sequence ID" value="NZ_BAAAKM010000120.1"/>
</dbReference>
<proteinExistence type="predicted"/>
<comment type="caution">
    <text evidence="1">The sequence shown here is derived from an EMBL/GenBank/DDBJ whole genome shotgun (WGS) entry which is preliminary data.</text>
</comment>
<reference evidence="1 2" key="1">
    <citation type="submission" date="2020-08" db="EMBL/GenBank/DDBJ databases">
        <title>Sequencing the genomes of 1000 actinobacteria strains.</title>
        <authorList>
            <person name="Klenk H.-P."/>
        </authorList>
    </citation>
    <scope>NUCLEOTIDE SEQUENCE [LARGE SCALE GENOMIC DNA]</scope>
    <source>
        <strain evidence="1 2">DSM 44598</strain>
    </source>
</reference>
<dbReference type="Proteomes" id="UP000579647">
    <property type="component" value="Unassembled WGS sequence"/>
</dbReference>
<organism evidence="1 2">
    <name type="scientific">Nocardiopsis metallicus</name>
    <dbReference type="NCBI Taxonomy" id="179819"/>
    <lineage>
        <taxon>Bacteria</taxon>
        <taxon>Bacillati</taxon>
        <taxon>Actinomycetota</taxon>
        <taxon>Actinomycetes</taxon>
        <taxon>Streptosporangiales</taxon>
        <taxon>Nocardiopsidaceae</taxon>
        <taxon>Nocardiopsis</taxon>
    </lineage>
</organism>
<keyword evidence="2" id="KW-1185">Reference proteome</keyword>
<gene>
    <name evidence="1" type="ORF">HNR07_002567</name>
</gene>
<name>A0A840W3F9_9ACTN</name>
<dbReference type="AlphaFoldDB" id="A0A840W3F9"/>
<sequence length="157" mass="17196">MAAPHTPVTDLHQTRIECPGCEWRQLLDEDLHEGYTAELFAWHQANPAQGIDHLAAAEGLQCGVGVAEYVRWTDDGLGRLVVGDERTGQAGHFNHECLAVMESVHFTRGLTEAVQRTRRRLDCSRSQAAATVVDLAVRLYRKGLLVPAPSASDQPGT</sequence>